<dbReference type="Proteomes" id="UP000007030">
    <property type="component" value="Chromosome"/>
</dbReference>
<accession>F2NKL2</accession>
<evidence type="ECO:0000313" key="1">
    <source>
        <dbReference type="EMBL" id="AEB12672.1"/>
    </source>
</evidence>
<sequence length="80" mass="8857">MTVGGRLKLKGTSPTARARAQAIMERLQSAGCTVVLRDGEVHYRLPESGVRRVTAHGVLYAVLLEHADWIEERQLESTTL</sequence>
<reference evidence="1 2" key="1">
    <citation type="journal article" date="2012" name="Stand. Genomic Sci.">
        <title>Complete genome sequence of the aerobic, heterotroph Marinithermus hydrothermalis type strain (T1(T)) from a deep-sea hydrothermal vent chimney.</title>
        <authorList>
            <person name="Copeland A."/>
            <person name="Gu W."/>
            <person name="Yasawong M."/>
            <person name="Lapidus A."/>
            <person name="Lucas S."/>
            <person name="Deshpande S."/>
            <person name="Pagani I."/>
            <person name="Tapia R."/>
            <person name="Cheng J.F."/>
            <person name="Goodwin L.A."/>
            <person name="Pitluck S."/>
            <person name="Liolios K."/>
            <person name="Ivanova N."/>
            <person name="Mavromatis K."/>
            <person name="Mikhailova N."/>
            <person name="Pati A."/>
            <person name="Chen A."/>
            <person name="Palaniappan K."/>
            <person name="Land M."/>
            <person name="Pan C."/>
            <person name="Brambilla E.M."/>
            <person name="Rohde M."/>
            <person name="Tindall B.J."/>
            <person name="Sikorski J."/>
            <person name="Goker M."/>
            <person name="Detter J.C."/>
            <person name="Bristow J."/>
            <person name="Eisen J.A."/>
            <person name="Markowitz V."/>
            <person name="Hugenholtz P."/>
            <person name="Kyrpides N.C."/>
            <person name="Klenk H.P."/>
            <person name="Woyke T."/>
        </authorList>
    </citation>
    <scope>NUCLEOTIDE SEQUENCE [LARGE SCALE GENOMIC DNA]</scope>
    <source>
        <strain evidence="2">DSM 14884 / JCM 11576 / T1</strain>
    </source>
</reference>
<dbReference type="EMBL" id="CP002630">
    <property type="protein sequence ID" value="AEB12672.1"/>
    <property type="molecule type" value="Genomic_DNA"/>
</dbReference>
<dbReference type="AlphaFoldDB" id="F2NKL2"/>
<dbReference type="STRING" id="869210.Marky_1942"/>
<gene>
    <name evidence="1" type="ordered locus">Marky_1942</name>
</gene>
<proteinExistence type="predicted"/>
<evidence type="ECO:0000313" key="2">
    <source>
        <dbReference type="Proteomes" id="UP000007030"/>
    </source>
</evidence>
<dbReference type="KEGG" id="mhd:Marky_1942"/>
<protein>
    <submittedName>
        <fullName evidence="1">Uncharacterized protein</fullName>
    </submittedName>
</protein>
<dbReference type="RefSeq" id="WP_013704717.1">
    <property type="nucleotide sequence ID" value="NC_015387.1"/>
</dbReference>
<organism evidence="1 2">
    <name type="scientific">Marinithermus hydrothermalis (strain DSM 14884 / JCM 11576 / T1)</name>
    <dbReference type="NCBI Taxonomy" id="869210"/>
    <lineage>
        <taxon>Bacteria</taxon>
        <taxon>Thermotogati</taxon>
        <taxon>Deinococcota</taxon>
        <taxon>Deinococci</taxon>
        <taxon>Thermales</taxon>
        <taxon>Thermaceae</taxon>
        <taxon>Marinithermus</taxon>
    </lineage>
</organism>
<keyword evidence="2" id="KW-1185">Reference proteome</keyword>
<dbReference type="HOGENOM" id="CLU_2585539_0_0_0"/>
<name>F2NKL2_MARHT</name>